<accession>A0A168VU27</accession>
<dbReference type="Gene3D" id="6.20.140.10">
    <property type="match status" value="1"/>
</dbReference>
<dbReference type="RefSeq" id="WP_066391971.1">
    <property type="nucleotide sequence ID" value="NZ_CP015378.1"/>
</dbReference>
<keyword evidence="3" id="KW-1185">Reference proteome</keyword>
<dbReference type="Proteomes" id="UP000076623">
    <property type="component" value="Chromosome"/>
</dbReference>
<dbReference type="AlphaFoldDB" id="A0A168VU27"/>
<gene>
    <name evidence="2" type="ORF">ABE65_004910</name>
</gene>
<evidence type="ECO:0000313" key="3">
    <source>
        <dbReference type="Proteomes" id="UP000076623"/>
    </source>
</evidence>
<organism evidence="2 3">
    <name type="scientific">Fictibacillus phosphorivorans</name>
    <dbReference type="NCBI Taxonomy" id="1221500"/>
    <lineage>
        <taxon>Bacteria</taxon>
        <taxon>Bacillati</taxon>
        <taxon>Bacillota</taxon>
        <taxon>Bacilli</taxon>
        <taxon>Bacillales</taxon>
        <taxon>Fictibacillaceae</taxon>
        <taxon>Fictibacillus</taxon>
    </lineage>
</organism>
<sequence>MYSDTASELRSIRKTMIVLGILLLFVIGSINNNETEEVEDEDYAEVTTNVQNQLVPLGNGYFGLYSNLDETDSDPEMKIYYYDEKENKLVLKKEEDLDTVEISE</sequence>
<reference evidence="2 3" key="1">
    <citation type="submission" date="2016-04" db="EMBL/GenBank/DDBJ databases">
        <title>Complete genome sequence of Fictibacillus phosphorivorans G25-29, a strain toxic to nematodes.</title>
        <authorList>
            <person name="Zheng Z."/>
        </authorList>
    </citation>
    <scope>NUCLEOTIDE SEQUENCE [LARGE SCALE GENOMIC DNA]</scope>
    <source>
        <strain evidence="2 3">G25-29</strain>
    </source>
</reference>
<evidence type="ECO:0000313" key="2">
    <source>
        <dbReference type="EMBL" id="ANC76185.1"/>
    </source>
</evidence>
<dbReference type="EMBL" id="CP015378">
    <property type="protein sequence ID" value="ANC76185.1"/>
    <property type="molecule type" value="Genomic_DNA"/>
</dbReference>
<keyword evidence="1" id="KW-0812">Transmembrane</keyword>
<evidence type="ECO:0000256" key="1">
    <source>
        <dbReference type="SAM" id="Phobius"/>
    </source>
</evidence>
<name>A0A168VU27_9BACL</name>
<feature type="transmembrane region" description="Helical" evidence="1">
    <location>
        <begin position="12"/>
        <end position="30"/>
    </location>
</feature>
<protein>
    <submittedName>
        <fullName evidence="2">Uncharacterized protein</fullName>
    </submittedName>
</protein>
<proteinExistence type="predicted"/>
<dbReference type="KEGG" id="fpn:ABE65_004910"/>
<keyword evidence="1" id="KW-0472">Membrane</keyword>
<dbReference type="STRING" id="1221500.ABE65_004910"/>
<keyword evidence="1" id="KW-1133">Transmembrane helix</keyword>